<proteinExistence type="predicted"/>
<comment type="caution">
    <text evidence="1">The sequence shown here is derived from an EMBL/GenBank/DDBJ whole genome shotgun (WGS) entry which is preliminary data.</text>
</comment>
<reference evidence="1 2" key="1">
    <citation type="submission" date="2018-03" db="EMBL/GenBank/DDBJ databases">
        <title>Genomic Encyclopedia of Archaeal and Bacterial Type Strains, Phase II (KMG-II): from individual species to whole genera.</title>
        <authorList>
            <person name="Goeker M."/>
        </authorList>
    </citation>
    <scope>NUCLEOTIDE SEQUENCE [LARGE SCALE GENOMIC DNA]</scope>
    <source>
        <strain evidence="1 2">DSM 28354</strain>
    </source>
</reference>
<sequence length="49" mass="5597">MANSANYAINATWAIGTFFYRSPMLRLKTLDYDNAHWRENPAVSCVNCV</sequence>
<organism evidence="1 2">
    <name type="scientific">Spirosoma oryzae</name>
    <dbReference type="NCBI Taxonomy" id="1469603"/>
    <lineage>
        <taxon>Bacteria</taxon>
        <taxon>Pseudomonadati</taxon>
        <taxon>Bacteroidota</taxon>
        <taxon>Cytophagia</taxon>
        <taxon>Cytophagales</taxon>
        <taxon>Cytophagaceae</taxon>
        <taxon>Spirosoma</taxon>
    </lineage>
</organism>
<evidence type="ECO:0000313" key="2">
    <source>
        <dbReference type="Proteomes" id="UP000238375"/>
    </source>
</evidence>
<dbReference type="EMBL" id="PVTE01000013">
    <property type="protein sequence ID" value="PRY36030.1"/>
    <property type="molecule type" value="Genomic_DNA"/>
</dbReference>
<accession>A0A2T0SRJ8</accession>
<keyword evidence="2" id="KW-1185">Reference proteome</keyword>
<name>A0A2T0SRJ8_9BACT</name>
<gene>
    <name evidence="1" type="ORF">CLV58_113161</name>
</gene>
<dbReference type="AlphaFoldDB" id="A0A2T0SRJ8"/>
<protein>
    <submittedName>
        <fullName evidence="1">Uncharacterized protein</fullName>
    </submittedName>
</protein>
<dbReference type="Proteomes" id="UP000238375">
    <property type="component" value="Unassembled WGS sequence"/>
</dbReference>
<evidence type="ECO:0000313" key="1">
    <source>
        <dbReference type="EMBL" id="PRY36030.1"/>
    </source>
</evidence>